<proteinExistence type="predicted"/>
<protein>
    <submittedName>
        <fullName evidence="1">Uncharacterized protein</fullName>
    </submittedName>
</protein>
<dbReference type="AlphaFoldDB" id="A0A655VUP3"/>
<evidence type="ECO:0000313" key="1">
    <source>
        <dbReference type="EMBL" id="CSB74908.1"/>
    </source>
</evidence>
<evidence type="ECO:0000313" key="2">
    <source>
        <dbReference type="Proteomes" id="UP000046067"/>
    </source>
</evidence>
<reference evidence="1 2" key="1">
    <citation type="submission" date="2015-07" db="EMBL/GenBank/DDBJ databases">
        <authorList>
            <consortium name="Pathogen Informatics"/>
        </authorList>
    </citation>
    <scope>NUCLEOTIDE SEQUENCE [LARGE SCALE GENOMIC DNA]</scope>
    <source>
        <strain evidence="1 2">A325</strain>
    </source>
</reference>
<name>A0A655VUP3_VIBCL</name>
<organism evidence="1 2">
    <name type="scientific">Vibrio cholerae</name>
    <dbReference type="NCBI Taxonomy" id="666"/>
    <lineage>
        <taxon>Bacteria</taxon>
        <taxon>Pseudomonadati</taxon>
        <taxon>Pseudomonadota</taxon>
        <taxon>Gammaproteobacteria</taxon>
        <taxon>Vibrionales</taxon>
        <taxon>Vibrionaceae</taxon>
        <taxon>Vibrio</taxon>
    </lineage>
</organism>
<dbReference type="Proteomes" id="UP000046067">
    <property type="component" value="Unassembled WGS sequence"/>
</dbReference>
<dbReference type="EMBL" id="CWQJ01000004">
    <property type="protein sequence ID" value="CSB74908.1"/>
    <property type="molecule type" value="Genomic_DNA"/>
</dbReference>
<gene>
    <name evidence="1" type="ORF">ERS013201_00827</name>
</gene>
<sequence length="81" mass="9109">MSSLNHGMLEVVIVWRMHKHSRDVIVNRDLIPFIFQTYLATETVIGIMPGTGLASCEPMSSEELSHLIDRSGNVYSAYVRS</sequence>
<accession>A0A655VUP3</accession>